<keyword evidence="7 11" id="KW-0129">CBS domain</keyword>
<feature type="transmembrane region" description="Helical" evidence="12">
    <location>
        <begin position="314"/>
        <end position="337"/>
    </location>
</feature>
<keyword evidence="8 12" id="KW-0472">Membrane</keyword>
<dbReference type="GO" id="GO:0005247">
    <property type="term" value="F:voltage-gated chloride channel activity"/>
    <property type="evidence" value="ECO:0007669"/>
    <property type="project" value="TreeGrafter"/>
</dbReference>
<evidence type="ECO:0000256" key="8">
    <source>
        <dbReference type="ARBA" id="ARBA00023136"/>
    </source>
</evidence>
<dbReference type="GO" id="GO:0005886">
    <property type="term" value="C:plasma membrane"/>
    <property type="evidence" value="ECO:0007669"/>
    <property type="project" value="TreeGrafter"/>
</dbReference>
<comment type="subcellular location">
    <subcellularLocation>
        <location evidence="1 12">Membrane</location>
        <topology evidence="1 12">Multi-pass membrane protein</topology>
    </subcellularLocation>
</comment>
<feature type="transmembrane region" description="Helical" evidence="12">
    <location>
        <begin position="448"/>
        <end position="469"/>
    </location>
</feature>
<protein>
    <recommendedName>
        <fullName evidence="12">Chloride channel protein</fullName>
    </recommendedName>
</protein>
<dbReference type="InterPro" id="IPR014743">
    <property type="entry name" value="Cl-channel_core"/>
</dbReference>
<feature type="transmembrane region" description="Helical" evidence="12">
    <location>
        <begin position="230"/>
        <end position="250"/>
    </location>
</feature>
<keyword evidence="9" id="KW-0869">Chloride channel</keyword>
<proteinExistence type="inferred from homology"/>
<dbReference type="PANTHER" id="PTHR45720">
    <property type="entry name" value="CHLORIDE CHANNEL PROTEIN 2"/>
    <property type="match status" value="1"/>
</dbReference>
<dbReference type="InterPro" id="IPR050970">
    <property type="entry name" value="Cl_channel_volt-gated"/>
</dbReference>
<evidence type="ECO:0000256" key="9">
    <source>
        <dbReference type="ARBA" id="ARBA00023173"/>
    </source>
</evidence>
<dbReference type="GO" id="GO:0034707">
    <property type="term" value="C:chloride channel complex"/>
    <property type="evidence" value="ECO:0007669"/>
    <property type="project" value="UniProtKB-KW"/>
</dbReference>
<keyword evidence="5 12" id="KW-1133">Transmembrane helix</keyword>
<organism evidence="14 15">
    <name type="scientific">Notiomystis cincta</name>
    <dbReference type="NCBI Taxonomy" id="366454"/>
    <lineage>
        <taxon>Eukaryota</taxon>
        <taxon>Metazoa</taxon>
        <taxon>Chordata</taxon>
        <taxon>Craniata</taxon>
        <taxon>Vertebrata</taxon>
        <taxon>Euteleostomi</taxon>
        <taxon>Archelosauria</taxon>
        <taxon>Archosauria</taxon>
        <taxon>Dinosauria</taxon>
        <taxon>Saurischia</taxon>
        <taxon>Theropoda</taxon>
        <taxon>Coelurosauria</taxon>
        <taxon>Aves</taxon>
        <taxon>Neognathae</taxon>
        <taxon>Neoaves</taxon>
        <taxon>Telluraves</taxon>
        <taxon>Australaves</taxon>
        <taxon>Passeriformes</taxon>
        <taxon>Notiomystidae</taxon>
        <taxon>Notiomystis</taxon>
    </lineage>
</organism>
<evidence type="ECO:0000256" key="1">
    <source>
        <dbReference type="ARBA" id="ARBA00004141"/>
    </source>
</evidence>
<evidence type="ECO:0000256" key="5">
    <source>
        <dbReference type="ARBA" id="ARBA00022989"/>
    </source>
</evidence>
<evidence type="ECO:0000313" key="15">
    <source>
        <dbReference type="Proteomes" id="UP000579558"/>
    </source>
</evidence>
<comment type="caution">
    <text evidence="12">Lacks conserved residue(s) required for the propagation of feature annotation.</text>
</comment>
<comment type="similarity">
    <text evidence="12">Belongs to the chloride channel (TC 2.A.49) family.</text>
</comment>
<evidence type="ECO:0000256" key="2">
    <source>
        <dbReference type="ARBA" id="ARBA00022448"/>
    </source>
</evidence>
<comment type="caution">
    <text evidence="14">The sequence shown here is derived from an EMBL/GenBank/DDBJ whole genome shotgun (WGS) entry which is preliminary data.</text>
</comment>
<dbReference type="SUPFAM" id="SSF54631">
    <property type="entry name" value="CBS-domain pair"/>
    <property type="match status" value="1"/>
</dbReference>
<keyword evidence="6 12" id="KW-0406">Ion transport</keyword>
<dbReference type="PROSITE" id="PS51371">
    <property type="entry name" value="CBS"/>
    <property type="match status" value="1"/>
</dbReference>
<keyword evidence="15" id="KW-1185">Reference proteome</keyword>
<feature type="transmembrane region" description="Helical" evidence="12">
    <location>
        <begin position="516"/>
        <end position="540"/>
    </location>
</feature>
<keyword evidence="9" id="KW-0407">Ion channel</keyword>
<dbReference type="SUPFAM" id="SSF81340">
    <property type="entry name" value="Clc chloride channel"/>
    <property type="match status" value="1"/>
</dbReference>
<feature type="transmembrane region" description="Helical" evidence="12">
    <location>
        <begin position="546"/>
        <end position="563"/>
    </location>
</feature>
<dbReference type="AlphaFoldDB" id="A0A7K6V0G3"/>
<accession>A0A7K6V0G3</accession>
<dbReference type="CDD" id="cd04591">
    <property type="entry name" value="CBS_pair_voltage-gated_CLC_euk_bac"/>
    <property type="match status" value="1"/>
</dbReference>
<name>A0A7K6V0G3_9PASS</name>
<evidence type="ECO:0000256" key="11">
    <source>
        <dbReference type="PROSITE-ProRule" id="PRU00703"/>
    </source>
</evidence>
<dbReference type="Pfam" id="PF00654">
    <property type="entry name" value="Voltage_CLC"/>
    <property type="match status" value="1"/>
</dbReference>
<evidence type="ECO:0000313" key="14">
    <source>
        <dbReference type="EMBL" id="NWX28582.1"/>
    </source>
</evidence>
<feature type="transmembrane region" description="Helical" evidence="12">
    <location>
        <begin position="195"/>
        <end position="218"/>
    </location>
</feature>
<dbReference type="EMBL" id="VZRX01006109">
    <property type="protein sequence ID" value="NWX28582.1"/>
    <property type="molecule type" value="Genomic_DNA"/>
</dbReference>
<evidence type="ECO:0000256" key="12">
    <source>
        <dbReference type="RuleBase" id="RU361221"/>
    </source>
</evidence>
<feature type="non-terminal residue" evidence="14">
    <location>
        <position position="735"/>
    </location>
</feature>
<feature type="non-terminal residue" evidence="14">
    <location>
        <position position="1"/>
    </location>
</feature>
<feature type="domain" description="CBS" evidence="13">
    <location>
        <begin position="603"/>
        <end position="662"/>
    </location>
</feature>
<evidence type="ECO:0000256" key="6">
    <source>
        <dbReference type="ARBA" id="ARBA00023065"/>
    </source>
</evidence>
<evidence type="ECO:0000256" key="4">
    <source>
        <dbReference type="ARBA" id="ARBA00022737"/>
    </source>
</evidence>
<evidence type="ECO:0000259" key="13">
    <source>
        <dbReference type="PROSITE" id="PS51371"/>
    </source>
</evidence>
<evidence type="ECO:0000256" key="10">
    <source>
        <dbReference type="ARBA" id="ARBA00023214"/>
    </source>
</evidence>
<reference evidence="14 15" key="1">
    <citation type="submission" date="2019-09" db="EMBL/GenBank/DDBJ databases">
        <title>Bird 10,000 Genomes (B10K) Project - Family phase.</title>
        <authorList>
            <person name="Zhang G."/>
        </authorList>
    </citation>
    <scope>NUCLEOTIDE SEQUENCE [LARGE SCALE GENOMIC DNA]</scope>
    <source>
        <strain evidence="14">B10K-DU-029-75</strain>
    </source>
</reference>
<feature type="transmembrane region" description="Helical" evidence="12">
    <location>
        <begin position="357"/>
        <end position="375"/>
    </location>
</feature>
<dbReference type="Proteomes" id="UP000579558">
    <property type="component" value="Unassembled WGS sequence"/>
</dbReference>
<keyword evidence="3 12" id="KW-0812">Transmembrane</keyword>
<dbReference type="OrthoDB" id="4564at2759"/>
<keyword evidence="10 12" id="KW-0868">Chloride</keyword>
<dbReference type="Gene3D" id="1.10.3080.10">
    <property type="entry name" value="Clc chloride channel"/>
    <property type="match status" value="1"/>
</dbReference>
<dbReference type="InterPro" id="IPR001807">
    <property type="entry name" value="ClC"/>
</dbReference>
<feature type="transmembrane region" description="Helical" evidence="12">
    <location>
        <begin position="44"/>
        <end position="69"/>
    </location>
</feature>
<dbReference type="InterPro" id="IPR046342">
    <property type="entry name" value="CBS_dom_sf"/>
</dbReference>
<evidence type="ECO:0000256" key="3">
    <source>
        <dbReference type="ARBA" id="ARBA00022692"/>
    </source>
</evidence>
<dbReference type="PANTHER" id="PTHR45720:SF3">
    <property type="entry name" value="CHLORIDE CHANNEL PROTEIN CLC-KB"/>
    <property type="match status" value="1"/>
</dbReference>
<dbReference type="PRINTS" id="PR00762">
    <property type="entry name" value="CLCHANNEL"/>
</dbReference>
<evidence type="ECO:0000256" key="7">
    <source>
        <dbReference type="ARBA" id="ARBA00023122"/>
    </source>
</evidence>
<keyword evidence="4" id="KW-0677">Repeat</keyword>
<dbReference type="CDD" id="cd03683">
    <property type="entry name" value="ClC_1_like"/>
    <property type="match status" value="1"/>
</dbReference>
<feature type="transmembrane region" description="Helical" evidence="12">
    <location>
        <begin position="481"/>
        <end position="504"/>
    </location>
</feature>
<keyword evidence="2 12" id="KW-0813">Transport</keyword>
<dbReference type="InterPro" id="IPR000644">
    <property type="entry name" value="CBS_dom"/>
</dbReference>
<sequence>EEEAEEERVLVSEHSWRPCPTSRRRLRGCLEWVKRQLFRVGEDWYFLFILGVLMATISFTMDIIVARLYAAHTWLYREIGDIGVLKYLSWTLYPTALAAFSTGFSQSITPHSGGSGIPELKTILMGVVLEDYLAIQNFGAKVVGLTCTLVCGSTLFLGKVGPYVHLSAMAAAYLGKMRTTVTREYENKFKQHEMLVAAQAVGVATVFGAPISGVLFSIEVMSPHFAVRDYWRGFFAATCGAFMFRLLAVFNSEQGKAGWAECAPSSPLPSPCGIFGVLNPKPTPSFLTPLPETIAAVFKSDLKIDFPFDLLETFFFLILGIICGIVACAYLFCQRWMMVAVKKNRLTAKLLATDKPVYTVLVVLLLASITFPPGLGQFMASRVSGDTRGSLGTPKPPSGDSGCPSVQLTMKEYLTSLFDNRTWGLLAPNASGVAKPGGLWQEWDHPSATIYGTLIFFLFMKFWMLILATTLPLPAGYFMPIFIYGAAIGRLLGEVVALLFPLGLHSEGPPRPIIPAGYALAGAAAFAGSVTHAVSTALLVCEATGHLGHILPTVLAVLVANAITQKNQPSFYDAGIIVKKLPYLPPIRSRHIASYRVGVEEFMERQVVALAKRDGFQEVLVALDASADAEYPVVESTGSPTLVGTVSRSQLVTFLQSHEHPQAPQGEKMTTAGTLEDNCTIEPIMLQFSPWTSLHQAYHLFQLLKLQRVFVTRSGELVGAVSRVEVRGENGGKRG</sequence>
<gene>
    <name evidence="14" type="primary">Clcnkb</name>
    <name evidence="14" type="ORF">NOTCIN_R06858</name>
</gene>
<dbReference type="Gene3D" id="3.10.580.10">
    <property type="entry name" value="CBS-domain"/>
    <property type="match status" value="1"/>
</dbReference>